<reference evidence="2 3" key="1">
    <citation type="journal article" date="2013" name="Genome Announc.">
        <title>Genome Sequence of Moraxella macacae 0408225, a Novel Bacterial Species Isolated from a Cynomolgus Macaque with Epistaxis.</title>
        <authorList>
            <person name="Ladner J.T."/>
            <person name="Whitehouse C.A."/>
            <person name="Koroleva G.I."/>
            <person name="Palacios G.F."/>
        </authorList>
    </citation>
    <scope>NUCLEOTIDE SEQUENCE [LARGE SCALE GENOMIC DNA]</scope>
    <source>
        <strain evidence="2 3">0408225</strain>
    </source>
</reference>
<keyword evidence="1" id="KW-0812">Transmembrane</keyword>
<accession>L2F5I6</accession>
<evidence type="ECO:0000256" key="1">
    <source>
        <dbReference type="SAM" id="Phobius"/>
    </source>
</evidence>
<protein>
    <submittedName>
        <fullName evidence="2">Uncharacterized protein</fullName>
    </submittedName>
</protein>
<organism evidence="2 3">
    <name type="scientific">Moraxella macacae 0408225</name>
    <dbReference type="NCBI Taxonomy" id="1230338"/>
    <lineage>
        <taxon>Bacteria</taxon>
        <taxon>Pseudomonadati</taxon>
        <taxon>Pseudomonadota</taxon>
        <taxon>Gammaproteobacteria</taxon>
        <taxon>Moraxellales</taxon>
        <taxon>Moraxellaceae</taxon>
        <taxon>Moraxella</taxon>
    </lineage>
</organism>
<proteinExistence type="predicted"/>
<dbReference type="STRING" id="1230338.MOMA_05756"/>
<gene>
    <name evidence="2" type="ORF">MOMA_05756</name>
</gene>
<dbReference type="EMBL" id="ANIN01000002">
    <property type="protein sequence ID" value="ELA08041.1"/>
    <property type="molecule type" value="Genomic_DNA"/>
</dbReference>
<evidence type="ECO:0000313" key="2">
    <source>
        <dbReference type="EMBL" id="ELA08041.1"/>
    </source>
</evidence>
<dbReference type="Proteomes" id="UP000023795">
    <property type="component" value="Unassembled WGS sequence"/>
</dbReference>
<keyword evidence="1" id="KW-1133">Transmembrane helix</keyword>
<feature type="transmembrane region" description="Helical" evidence="1">
    <location>
        <begin position="37"/>
        <end position="57"/>
    </location>
</feature>
<sequence>MLLLKNKPTRQFFSQFFVKKQKNIKNLAIKMKIWQKIAMMTLILTIVLTIILIGRFYPRIYSKRFA</sequence>
<keyword evidence="1" id="KW-0472">Membrane</keyword>
<name>L2F5I6_9GAMM</name>
<dbReference type="AlphaFoldDB" id="L2F5I6"/>
<evidence type="ECO:0000313" key="3">
    <source>
        <dbReference type="Proteomes" id="UP000023795"/>
    </source>
</evidence>
<dbReference type="PATRIC" id="fig|1230338.3.peg.1224"/>
<comment type="caution">
    <text evidence="2">The sequence shown here is derived from an EMBL/GenBank/DDBJ whole genome shotgun (WGS) entry which is preliminary data.</text>
</comment>
<keyword evidence="3" id="KW-1185">Reference proteome</keyword>